<proteinExistence type="inferred from homology"/>
<evidence type="ECO:0000313" key="4">
    <source>
        <dbReference type="Proteomes" id="UP001204000"/>
    </source>
</evidence>
<dbReference type="SUPFAM" id="SSF54909">
    <property type="entry name" value="Dimeric alpha+beta barrel"/>
    <property type="match status" value="1"/>
</dbReference>
<comment type="similarity">
    <text evidence="1">Belongs to the YciI family.</text>
</comment>
<accession>A0ABT1G3S1</accession>
<dbReference type="Gene3D" id="3.30.70.1060">
    <property type="entry name" value="Dimeric alpha+beta barrel"/>
    <property type="match status" value="1"/>
</dbReference>
<dbReference type="InterPro" id="IPR005545">
    <property type="entry name" value="YCII"/>
</dbReference>
<dbReference type="RefSeq" id="WP_253579425.1">
    <property type="nucleotide sequence ID" value="NZ_JAMFTQ010000020.1"/>
</dbReference>
<comment type="caution">
    <text evidence="3">The sequence shown here is derived from an EMBL/GenBank/DDBJ whole genome shotgun (WGS) entry which is preliminary data.</text>
</comment>
<evidence type="ECO:0000259" key="2">
    <source>
        <dbReference type="Pfam" id="PF03795"/>
    </source>
</evidence>
<sequence length="95" mass="10505">MKYFAITYTYGEDAALVDATRPEHREFVANQLSLGRVVGSGPFVDGGQALIIIQLPDTATEADVTEIMDQDPYTVKGALAKREIREWKPVSNIFS</sequence>
<evidence type="ECO:0000313" key="3">
    <source>
        <dbReference type="EMBL" id="MCP1388635.1"/>
    </source>
</evidence>
<reference evidence="3" key="1">
    <citation type="submission" date="2022-05" db="EMBL/GenBank/DDBJ databases">
        <title>Corynebacterium sp. TA-R-1 sp. nov., isolated from human feces.</title>
        <authorList>
            <person name="Shamsuzzaman M."/>
            <person name="Dahal R.H."/>
        </authorList>
    </citation>
    <scope>NUCLEOTIDE SEQUENCE</scope>
    <source>
        <strain evidence="3">TA-R-1</strain>
    </source>
</reference>
<evidence type="ECO:0000256" key="1">
    <source>
        <dbReference type="ARBA" id="ARBA00007689"/>
    </source>
</evidence>
<dbReference type="InterPro" id="IPR011008">
    <property type="entry name" value="Dimeric_a/b-barrel"/>
</dbReference>
<dbReference type="Proteomes" id="UP001204000">
    <property type="component" value="Unassembled WGS sequence"/>
</dbReference>
<dbReference type="Pfam" id="PF03795">
    <property type="entry name" value="YCII"/>
    <property type="match status" value="1"/>
</dbReference>
<keyword evidence="4" id="KW-1185">Reference proteome</keyword>
<name>A0ABT1G3S1_9CORY</name>
<protein>
    <submittedName>
        <fullName evidence="3">YciI family protein</fullName>
    </submittedName>
</protein>
<gene>
    <name evidence="3" type="ORF">M5J20_10665</name>
</gene>
<feature type="domain" description="YCII-related" evidence="2">
    <location>
        <begin position="1"/>
        <end position="88"/>
    </location>
</feature>
<dbReference type="EMBL" id="JAMFTQ010000020">
    <property type="protein sequence ID" value="MCP1388635.1"/>
    <property type="molecule type" value="Genomic_DNA"/>
</dbReference>
<organism evidence="3 4">
    <name type="scientific">Corynebacterium stercoris</name>
    <dbReference type="NCBI Taxonomy" id="2943490"/>
    <lineage>
        <taxon>Bacteria</taxon>
        <taxon>Bacillati</taxon>
        <taxon>Actinomycetota</taxon>
        <taxon>Actinomycetes</taxon>
        <taxon>Mycobacteriales</taxon>
        <taxon>Corynebacteriaceae</taxon>
        <taxon>Corynebacterium</taxon>
    </lineage>
</organism>